<gene>
    <name evidence="2" type="ORF">C8P70_10371</name>
</gene>
<keyword evidence="3" id="KW-1185">Reference proteome</keyword>
<dbReference type="Pfam" id="PF25589">
    <property type="entry name" value="DUF7935"/>
    <property type="match status" value="1"/>
</dbReference>
<dbReference type="OrthoDB" id="1493032at2"/>
<sequence>MNADLIAQIAAYAIPAIVVSILFYFTSEKILQRQAARDRFIIDKLSNADTQIDVKALKLQACERLIIFTERIDLKKLILRITPFSEDKNAYQLLLTQHIEQEFEYNIAQQIYVSGQLWDIITHTKNTIVNTIQQTAGKASVQDAHELRNLLLTESVLIQKSIDVALLAVKEEAKHTMN</sequence>
<proteinExistence type="predicted"/>
<keyword evidence="1" id="KW-1133">Transmembrane helix</keyword>
<dbReference type="Proteomes" id="UP000295215">
    <property type="component" value="Unassembled WGS sequence"/>
</dbReference>
<protein>
    <submittedName>
        <fullName evidence="2">Uncharacterized protein</fullName>
    </submittedName>
</protein>
<evidence type="ECO:0000256" key="1">
    <source>
        <dbReference type="SAM" id="Phobius"/>
    </source>
</evidence>
<evidence type="ECO:0000313" key="3">
    <source>
        <dbReference type="Proteomes" id="UP000295215"/>
    </source>
</evidence>
<organism evidence="2 3">
    <name type="scientific">Myroides indicus</name>
    <dbReference type="NCBI Taxonomy" id="1323422"/>
    <lineage>
        <taxon>Bacteria</taxon>
        <taxon>Pseudomonadati</taxon>
        <taxon>Bacteroidota</taxon>
        <taxon>Flavobacteriia</taxon>
        <taxon>Flavobacteriales</taxon>
        <taxon>Flavobacteriaceae</taxon>
        <taxon>Myroides</taxon>
    </lineage>
</organism>
<keyword evidence="1" id="KW-0472">Membrane</keyword>
<dbReference type="EMBL" id="SOAG01000003">
    <property type="protein sequence ID" value="TDS65051.1"/>
    <property type="molecule type" value="Genomic_DNA"/>
</dbReference>
<dbReference type="AlphaFoldDB" id="A0A4R7F820"/>
<evidence type="ECO:0000313" key="2">
    <source>
        <dbReference type="EMBL" id="TDS65051.1"/>
    </source>
</evidence>
<feature type="transmembrane region" description="Helical" evidence="1">
    <location>
        <begin position="6"/>
        <end position="25"/>
    </location>
</feature>
<dbReference type="RefSeq" id="WP_133711660.1">
    <property type="nucleotide sequence ID" value="NZ_SOAG01000003.1"/>
</dbReference>
<comment type="caution">
    <text evidence="2">The sequence shown here is derived from an EMBL/GenBank/DDBJ whole genome shotgun (WGS) entry which is preliminary data.</text>
</comment>
<reference evidence="2 3" key="1">
    <citation type="submission" date="2019-03" db="EMBL/GenBank/DDBJ databases">
        <title>Genomic Encyclopedia of Archaeal and Bacterial Type Strains, Phase II (KMG-II): from individual species to whole genera.</title>
        <authorList>
            <person name="Goeker M."/>
        </authorList>
    </citation>
    <scope>NUCLEOTIDE SEQUENCE [LARGE SCALE GENOMIC DNA]</scope>
    <source>
        <strain evidence="2 3">DSM 28213</strain>
    </source>
</reference>
<name>A0A4R7F820_9FLAO</name>
<keyword evidence="1" id="KW-0812">Transmembrane</keyword>
<accession>A0A4R7F820</accession>
<dbReference type="InterPro" id="IPR057695">
    <property type="entry name" value="DUF7935"/>
</dbReference>